<keyword evidence="1" id="KW-1133">Transmembrane helix</keyword>
<dbReference type="Proteomes" id="UP000005496">
    <property type="component" value="Unassembled WGS sequence"/>
</dbReference>
<proteinExistence type="predicted"/>
<dbReference type="OrthoDB" id="5472108at2"/>
<evidence type="ECO:0008006" key="4">
    <source>
        <dbReference type="Google" id="ProtNLM"/>
    </source>
</evidence>
<comment type="caution">
    <text evidence="2">The sequence shown here is derived from an EMBL/GenBank/DDBJ whole genome shotgun (WGS) entry which is preliminary data.</text>
</comment>
<dbReference type="AlphaFoldDB" id="D6SLC5"/>
<dbReference type="RefSeq" id="WP_008868618.1">
    <property type="nucleotide sequence ID" value="NZ_ACJN02000001.1"/>
</dbReference>
<keyword evidence="1" id="KW-0472">Membrane</keyword>
<organism evidence="2 3">
    <name type="scientific">Desulfonatronospira thiodismutans ASO3-1</name>
    <dbReference type="NCBI Taxonomy" id="555779"/>
    <lineage>
        <taxon>Bacteria</taxon>
        <taxon>Pseudomonadati</taxon>
        <taxon>Thermodesulfobacteriota</taxon>
        <taxon>Desulfovibrionia</taxon>
        <taxon>Desulfovibrionales</taxon>
        <taxon>Desulfonatronovibrionaceae</taxon>
        <taxon>Desulfonatronospira</taxon>
    </lineage>
</organism>
<name>D6SLC5_9BACT</name>
<keyword evidence="1" id="KW-0812">Transmembrane</keyword>
<accession>D6SLC5</accession>
<evidence type="ECO:0000256" key="1">
    <source>
        <dbReference type="SAM" id="Phobius"/>
    </source>
</evidence>
<dbReference type="Pfam" id="PF20332">
    <property type="entry name" value="DUF6627"/>
    <property type="match status" value="1"/>
</dbReference>
<gene>
    <name evidence="2" type="ORF">Dthio_PD2909</name>
</gene>
<keyword evidence="3" id="KW-1185">Reference proteome</keyword>
<evidence type="ECO:0000313" key="3">
    <source>
        <dbReference type="Proteomes" id="UP000005496"/>
    </source>
</evidence>
<dbReference type="eggNOG" id="ENOG5032X8P">
    <property type="taxonomic scope" value="Bacteria"/>
</dbReference>
<evidence type="ECO:0000313" key="2">
    <source>
        <dbReference type="EMBL" id="EFI35486.1"/>
    </source>
</evidence>
<dbReference type="NCBIfam" id="NF033919">
    <property type="entry name" value="PA2779_fam"/>
    <property type="match status" value="1"/>
</dbReference>
<dbReference type="EMBL" id="ACJN02000001">
    <property type="protein sequence ID" value="EFI35486.1"/>
    <property type="molecule type" value="Genomic_DNA"/>
</dbReference>
<sequence length="132" mass="14528">MSVKRLVMNKRLCMFILAFYSLVAFIPSIGEASLIESRLSTGEKMSERSEKIESIRKALEHEVVAQRLADYGLSQEEVMARMEGLDDEQLHQLATLSDEVGGGGVGLAIGVLLVVLLVVVILQISDKRIVVQ</sequence>
<feature type="transmembrane region" description="Helical" evidence="1">
    <location>
        <begin position="100"/>
        <end position="122"/>
    </location>
</feature>
<reference evidence="2" key="1">
    <citation type="submission" date="2010-05" db="EMBL/GenBank/DDBJ databases">
        <title>The draft genome of Desulfonatronospira thiodismutans ASO3-1.</title>
        <authorList>
            <consortium name="US DOE Joint Genome Institute (JGI-PGF)"/>
            <person name="Lucas S."/>
            <person name="Copeland A."/>
            <person name="Lapidus A."/>
            <person name="Cheng J.-F."/>
            <person name="Bruce D."/>
            <person name="Goodwin L."/>
            <person name="Pitluck S."/>
            <person name="Chertkov O."/>
            <person name="Brettin T."/>
            <person name="Detter J.C."/>
            <person name="Han C."/>
            <person name="Land M.L."/>
            <person name="Hauser L."/>
            <person name="Kyrpides N."/>
            <person name="Mikhailova N."/>
            <person name="Muyzer G."/>
            <person name="Woyke T."/>
        </authorList>
    </citation>
    <scope>NUCLEOTIDE SEQUENCE [LARGE SCALE GENOMIC DNA]</scope>
    <source>
        <strain evidence="2">ASO3-1</strain>
    </source>
</reference>
<protein>
    <recommendedName>
        <fullName evidence="4">PA2779 family protein</fullName>
    </recommendedName>
</protein>
<dbReference type="InterPro" id="IPR046735">
    <property type="entry name" value="PA2779-like"/>
</dbReference>